<sequence length="313" mass="34108">MASLRLAVSVLFIIILIPVAPANKRQKRIVGGRPAAPPPEDDPVVFVYLNDHDAKVYGSRDRPDGYYKFHGIRYAEPPVGRFRFQRPRKLRLMGDVNATSAGPPCPQPGREKNSVIGSEDCLFLNVFTPALPDGNEGLPVVMWIHGGWFRRGSASQYGVRHLMKKNLIVVTIQYRLGSLGFLSAGVKELSGNAGMFDMALCLEWIKNYISFFGGNPNKITVFGQGSGASSALLLSLSEITQGFLRGVLAMSGSALSAFAIDHNPLATGRQLAKQNGCPESPVLEMVKCLQEMSVSKLIRADSDLQFGFTILPL</sequence>
<accession>A0ABQ8S5Q5</accession>
<evidence type="ECO:0000256" key="1">
    <source>
        <dbReference type="ARBA" id="ARBA00023180"/>
    </source>
</evidence>
<evidence type="ECO:0000313" key="4">
    <source>
        <dbReference type="EMBL" id="KAJ4429170.1"/>
    </source>
</evidence>
<dbReference type="PANTHER" id="PTHR43142">
    <property type="entry name" value="CARBOXYLIC ESTER HYDROLASE"/>
    <property type="match status" value="1"/>
</dbReference>
<feature type="chain" id="PRO_5047323487" description="Carboxylesterase type B domain-containing protein" evidence="2">
    <location>
        <begin position="23"/>
        <end position="313"/>
    </location>
</feature>
<dbReference type="EMBL" id="JAJSOF020000036">
    <property type="protein sequence ID" value="KAJ4429170.1"/>
    <property type="molecule type" value="Genomic_DNA"/>
</dbReference>
<feature type="signal peptide" evidence="2">
    <location>
        <begin position="1"/>
        <end position="22"/>
    </location>
</feature>
<keyword evidence="1" id="KW-0325">Glycoprotein</keyword>
<dbReference type="Gene3D" id="3.40.50.1820">
    <property type="entry name" value="alpha/beta hydrolase"/>
    <property type="match status" value="1"/>
</dbReference>
<dbReference type="InterPro" id="IPR029058">
    <property type="entry name" value="AB_hydrolase_fold"/>
</dbReference>
<feature type="domain" description="Carboxylesterase type B" evidence="3">
    <location>
        <begin position="55"/>
        <end position="303"/>
    </location>
</feature>
<reference evidence="4 5" key="1">
    <citation type="journal article" date="2022" name="Allergy">
        <title>Genome assembly and annotation of Periplaneta americana reveal a comprehensive cockroach allergen profile.</title>
        <authorList>
            <person name="Wang L."/>
            <person name="Xiong Q."/>
            <person name="Saelim N."/>
            <person name="Wang L."/>
            <person name="Nong W."/>
            <person name="Wan A.T."/>
            <person name="Shi M."/>
            <person name="Liu X."/>
            <person name="Cao Q."/>
            <person name="Hui J.H.L."/>
            <person name="Sookrung N."/>
            <person name="Leung T.F."/>
            <person name="Tungtrongchitr A."/>
            <person name="Tsui S.K.W."/>
        </authorList>
    </citation>
    <scope>NUCLEOTIDE SEQUENCE [LARGE SCALE GENOMIC DNA]</scope>
    <source>
        <strain evidence="4">PWHHKU_190912</strain>
    </source>
</reference>
<protein>
    <recommendedName>
        <fullName evidence="3">Carboxylesterase type B domain-containing protein</fullName>
    </recommendedName>
</protein>
<evidence type="ECO:0000313" key="5">
    <source>
        <dbReference type="Proteomes" id="UP001148838"/>
    </source>
</evidence>
<name>A0ABQ8S5Q5_PERAM</name>
<proteinExistence type="predicted"/>
<keyword evidence="5" id="KW-1185">Reference proteome</keyword>
<dbReference type="SUPFAM" id="SSF53474">
    <property type="entry name" value="alpha/beta-Hydrolases"/>
    <property type="match status" value="1"/>
</dbReference>
<organism evidence="4 5">
    <name type="scientific">Periplaneta americana</name>
    <name type="common">American cockroach</name>
    <name type="synonym">Blatta americana</name>
    <dbReference type="NCBI Taxonomy" id="6978"/>
    <lineage>
        <taxon>Eukaryota</taxon>
        <taxon>Metazoa</taxon>
        <taxon>Ecdysozoa</taxon>
        <taxon>Arthropoda</taxon>
        <taxon>Hexapoda</taxon>
        <taxon>Insecta</taxon>
        <taxon>Pterygota</taxon>
        <taxon>Neoptera</taxon>
        <taxon>Polyneoptera</taxon>
        <taxon>Dictyoptera</taxon>
        <taxon>Blattodea</taxon>
        <taxon>Blattoidea</taxon>
        <taxon>Blattidae</taxon>
        <taxon>Blattinae</taxon>
        <taxon>Periplaneta</taxon>
    </lineage>
</organism>
<dbReference type="Pfam" id="PF00135">
    <property type="entry name" value="COesterase"/>
    <property type="match status" value="1"/>
</dbReference>
<dbReference type="InterPro" id="IPR019819">
    <property type="entry name" value="Carboxylesterase_B_CS"/>
</dbReference>
<comment type="caution">
    <text evidence="4">The sequence shown here is derived from an EMBL/GenBank/DDBJ whole genome shotgun (WGS) entry which is preliminary data.</text>
</comment>
<gene>
    <name evidence="4" type="ORF">ANN_26173</name>
</gene>
<dbReference type="PANTHER" id="PTHR43142:SF12">
    <property type="entry name" value="CARBOXYLESTERASE TYPE B DOMAIN-CONTAINING PROTEIN-RELATED"/>
    <property type="match status" value="1"/>
</dbReference>
<dbReference type="InterPro" id="IPR002018">
    <property type="entry name" value="CarbesteraseB"/>
</dbReference>
<evidence type="ECO:0000259" key="3">
    <source>
        <dbReference type="Pfam" id="PF00135"/>
    </source>
</evidence>
<dbReference type="PROSITE" id="PS00941">
    <property type="entry name" value="CARBOXYLESTERASE_B_2"/>
    <property type="match status" value="1"/>
</dbReference>
<dbReference type="Proteomes" id="UP001148838">
    <property type="component" value="Unassembled WGS sequence"/>
</dbReference>
<keyword evidence="2" id="KW-0732">Signal</keyword>
<evidence type="ECO:0000256" key="2">
    <source>
        <dbReference type="SAM" id="SignalP"/>
    </source>
</evidence>